<dbReference type="InterPro" id="IPR018392">
    <property type="entry name" value="LysM"/>
</dbReference>
<dbReference type="Gene3D" id="1.20.58.2200">
    <property type="match status" value="1"/>
</dbReference>
<accession>A0A317CM43</accession>
<dbReference type="Gene3D" id="3.10.350.10">
    <property type="entry name" value="LysM domain"/>
    <property type="match status" value="1"/>
</dbReference>
<reference evidence="4 5" key="1">
    <citation type="submission" date="2018-05" db="EMBL/GenBank/DDBJ databases">
        <title>Leucothrix arctica sp. nov., isolated from Arctic seawater.</title>
        <authorList>
            <person name="Choi A."/>
            <person name="Baek K."/>
        </authorList>
    </citation>
    <scope>NUCLEOTIDE SEQUENCE [LARGE SCALE GENOMIC DNA]</scope>
    <source>
        <strain evidence="4 5">IMCC9719</strain>
    </source>
</reference>
<feature type="domain" description="FimV N-terminal" evidence="3">
    <location>
        <begin position="23"/>
        <end position="129"/>
    </location>
</feature>
<evidence type="ECO:0000259" key="3">
    <source>
        <dbReference type="Pfam" id="PF25800"/>
    </source>
</evidence>
<feature type="compositionally biased region" description="Low complexity" evidence="2">
    <location>
        <begin position="368"/>
        <end position="381"/>
    </location>
</feature>
<comment type="caution">
    <text evidence="4">The sequence shown here is derived from an EMBL/GenBank/DDBJ whole genome shotgun (WGS) entry which is preliminary data.</text>
</comment>
<dbReference type="InterPro" id="IPR038440">
    <property type="entry name" value="FimV_C_sf"/>
</dbReference>
<dbReference type="InterPro" id="IPR020012">
    <property type="entry name" value="LysM_FimV"/>
</dbReference>
<feature type="region of interest" description="Disordered" evidence="2">
    <location>
        <begin position="308"/>
        <end position="384"/>
    </location>
</feature>
<feature type="compositionally biased region" description="Low complexity" evidence="2">
    <location>
        <begin position="308"/>
        <end position="321"/>
    </location>
</feature>
<evidence type="ECO:0000313" key="4">
    <source>
        <dbReference type="EMBL" id="PWQ99604.1"/>
    </source>
</evidence>
<keyword evidence="1" id="KW-0175">Coiled coil</keyword>
<dbReference type="NCBIfam" id="TIGR03505">
    <property type="entry name" value="FimV_core"/>
    <property type="match status" value="1"/>
</dbReference>
<keyword evidence="5" id="KW-1185">Reference proteome</keyword>
<dbReference type="Pfam" id="PF25800">
    <property type="entry name" value="FimV_N"/>
    <property type="match status" value="1"/>
</dbReference>
<feature type="region of interest" description="Disordered" evidence="2">
    <location>
        <begin position="142"/>
        <end position="247"/>
    </location>
</feature>
<evidence type="ECO:0000313" key="5">
    <source>
        <dbReference type="Proteomes" id="UP000245506"/>
    </source>
</evidence>
<dbReference type="AlphaFoldDB" id="A0A317CM43"/>
<dbReference type="InterPro" id="IPR020011">
    <property type="entry name" value="FimV_C"/>
</dbReference>
<proteinExistence type="predicted"/>
<dbReference type="Proteomes" id="UP000245506">
    <property type="component" value="Unassembled WGS sequence"/>
</dbReference>
<gene>
    <name evidence="4" type="ORF">DKT75_00605</name>
</gene>
<dbReference type="EMBL" id="QGKL01000004">
    <property type="protein sequence ID" value="PWQ99604.1"/>
    <property type="molecule type" value="Genomic_DNA"/>
</dbReference>
<dbReference type="InterPro" id="IPR036779">
    <property type="entry name" value="LysM_dom_sf"/>
</dbReference>
<feature type="compositionally biased region" description="Basic and acidic residues" evidence="2">
    <location>
        <begin position="180"/>
        <end position="191"/>
    </location>
</feature>
<sequence length="1039" mass="111201">MNKKALSLAVYMALSYPGISWGLGLGEIESASSLNQPFKAKIDLLSINGADIRNLNVKVASPSIFRRVGIDRPAYLNGLRFRSVMENGKPVIVVSSSQPVQEPFINFLLEVSWPKGQLLKEYTVLLDPPVLMQPGTSVAASNTAGVRAEPARAVQQPRQAASTGSAAQQATRAQMQRQRVIAEQRQRDANAQRRQQALQQQRQRAQASQAAPQQNSDGLRRPGKPIAQRSAAATTTRNTNGSRTYRVRSGDTLYKVAARTGYQGVRTEQMMMALFEANPTAFRKRNINNLKAGVDLRRPSINEAKRISLSQARQQIRSQSSEWKSQRKTQVASSNKAPLSRDTRPAETQANAPRTNNKLVEVLGSTDSNNSANSGNLSGQSKVNNLNRQLTLASESLSARNRENDELKSRVSELESLLRKKNRLITLKNEQLAELQVSMGQPPTAMTDGGDEQMAQIADPIKAQGEAIGNVIQGEEENGTIVRNQDPQQAIMNDTQPEVFETPIETEDLDDVLSPPSAFVEKEKGILDIISSPMVLGLGAGSLAALLLGFLFLRRRNAKDEYDDYSPIDFDDPTLAPGATDFESDNITPTSNDAISASDDPFAGLGEDAKKVELNNDFNVDPADELLSEPSLVAAAAPSAITEPDDLDDDGDDILQEADVYIVYGLHEQAEVELKKAIEKEPKNLEYRAKLLENYNASDNKEAFEVAATEFAQMDGATKGPLWDKVSGWGRTLLPASPLFAGPGVAAAIQDTASKAGSGLGSKLGLAAGAAAVGGIAVSAGKAIADTTGDKLSGAKDAVTGAVDDFGIDMSSLDDTPVADLAGDLPDLGDSLDFDEMDLDSMLSNDVELPSADIVKPEIVDNAIESDDLDFDFSDFELDDAKDAATEAGMEVPELVEGLDVDDFSDLDLDLGGSEDDLLSSLDDNDLGVANLNLALDGSSEGVGKILPESSGYKMSGDVKAAASSDALGDLDDDLSFLDLGDDADLDAVEGQVGTKLDLARAYIDMGDVDGARGTLEEVLMEGNDAQRKEAEELLHKAG</sequence>
<protein>
    <recommendedName>
        <fullName evidence="3">FimV N-terminal domain-containing protein</fullName>
    </recommendedName>
</protein>
<dbReference type="NCBIfam" id="TIGR03504">
    <property type="entry name" value="FimV_Cterm"/>
    <property type="match status" value="1"/>
</dbReference>
<dbReference type="CDD" id="cd00118">
    <property type="entry name" value="LysM"/>
    <property type="match status" value="1"/>
</dbReference>
<feature type="compositionally biased region" description="Low complexity" evidence="2">
    <location>
        <begin position="192"/>
        <end position="214"/>
    </location>
</feature>
<feature type="compositionally biased region" description="Low complexity" evidence="2">
    <location>
        <begin position="147"/>
        <end position="179"/>
    </location>
</feature>
<organism evidence="4 5">
    <name type="scientific">Leucothrix arctica</name>
    <dbReference type="NCBI Taxonomy" id="1481894"/>
    <lineage>
        <taxon>Bacteria</taxon>
        <taxon>Pseudomonadati</taxon>
        <taxon>Pseudomonadota</taxon>
        <taxon>Gammaproteobacteria</taxon>
        <taxon>Thiotrichales</taxon>
        <taxon>Thiotrichaceae</taxon>
        <taxon>Leucothrix</taxon>
    </lineage>
</organism>
<evidence type="ECO:0000256" key="1">
    <source>
        <dbReference type="SAM" id="Coils"/>
    </source>
</evidence>
<name>A0A317CM43_9GAMM</name>
<dbReference type="InterPro" id="IPR057840">
    <property type="entry name" value="FimV_N"/>
</dbReference>
<feature type="compositionally biased region" description="Low complexity" evidence="2">
    <location>
        <begin position="229"/>
        <end position="244"/>
    </location>
</feature>
<feature type="coiled-coil region" evidence="1">
    <location>
        <begin position="397"/>
        <end position="424"/>
    </location>
</feature>
<feature type="compositionally biased region" description="Polar residues" evidence="2">
    <location>
        <begin position="328"/>
        <end position="337"/>
    </location>
</feature>
<feature type="compositionally biased region" description="Polar residues" evidence="2">
    <location>
        <begin position="346"/>
        <end position="358"/>
    </location>
</feature>
<evidence type="ECO:0000256" key="2">
    <source>
        <dbReference type="SAM" id="MobiDB-lite"/>
    </source>
</evidence>